<evidence type="ECO:0000313" key="2">
    <source>
        <dbReference type="EMBL" id="CCM64209.1"/>
    </source>
</evidence>
<accession>R4YZY4</accession>
<feature type="region of interest" description="Disordered" evidence="1">
    <location>
        <begin position="50"/>
        <end position="71"/>
    </location>
</feature>
<dbReference type="HOGENOM" id="CLU_2536348_0_0_11"/>
<keyword evidence="3" id="KW-1185">Reference proteome</keyword>
<gene>
    <name evidence="2" type="ORF">BN381_350069</name>
</gene>
<dbReference type="EMBL" id="CANL01000029">
    <property type="protein sequence ID" value="CCM64209.1"/>
    <property type="molecule type" value="Genomic_DNA"/>
</dbReference>
<protein>
    <submittedName>
        <fullName evidence="2">Uncharacterized protein</fullName>
    </submittedName>
</protein>
<reference evidence="2 3" key="1">
    <citation type="journal article" date="2013" name="ISME J.">
        <title>Metabolic model for the filamentous 'Candidatus Microthrix parvicella' based on genomic and metagenomic analyses.</title>
        <authorList>
            <person name="Jon McIlroy S."/>
            <person name="Kristiansen R."/>
            <person name="Albertsen M."/>
            <person name="Michael Karst S."/>
            <person name="Rossetti S."/>
            <person name="Lund Nielsen J."/>
            <person name="Tandoi V."/>
            <person name="James Seviour R."/>
            <person name="Nielsen P.H."/>
        </authorList>
    </citation>
    <scope>NUCLEOTIDE SEQUENCE [LARGE SCALE GENOMIC DNA]</scope>
    <source>
        <strain evidence="2 3">RN1</strain>
    </source>
</reference>
<name>R4YZY4_9ACTN</name>
<dbReference type="AlphaFoldDB" id="R4YZY4"/>
<dbReference type="STRING" id="1229780.BN381_350069"/>
<evidence type="ECO:0000313" key="3">
    <source>
        <dbReference type="Proteomes" id="UP000018291"/>
    </source>
</evidence>
<organism evidence="2 3">
    <name type="scientific">Candidatus Neomicrothrix parvicella RN1</name>
    <dbReference type="NCBI Taxonomy" id="1229780"/>
    <lineage>
        <taxon>Bacteria</taxon>
        <taxon>Bacillati</taxon>
        <taxon>Actinomycetota</taxon>
        <taxon>Acidimicrobiia</taxon>
        <taxon>Acidimicrobiales</taxon>
        <taxon>Microthrixaceae</taxon>
        <taxon>Candidatus Neomicrothrix</taxon>
    </lineage>
</organism>
<dbReference type="Proteomes" id="UP000018291">
    <property type="component" value="Unassembled WGS sequence"/>
</dbReference>
<proteinExistence type="predicted"/>
<sequence length="83" mass="8858">MRFSYRGDDLVEMPVSATVTDGVLDPGAESCTITVRAGAHSDHWALSVSAAPPREQEPATPVAPRSCHGPVPAPRARCCRQPY</sequence>
<comment type="caution">
    <text evidence="2">The sequence shown here is derived from an EMBL/GenBank/DDBJ whole genome shotgun (WGS) entry which is preliminary data.</text>
</comment>
<evidence type="ECO:0000256" key="1">
    <source>
        <dbReference type="SAM" id="MobiDB-lite"/>
    </source>
</evidence>